<organism evidence="1 2">
    <name type="scientific">Durusdinium trenchii</name>
    <dbReference type="NCBI Taxonomy" id="1381693"/>
    <lineage>
        <taxon>Eukaryota</taxon>
        <taxon>Sar</taxon>
        <taxon>Alveolata</taxon>
        <taxon>Dinophyceae</taxon>
        <taxon>Suessiales</taxon>
        <taxon>Symbiodiniaceae</taxon>
        <taxon>Durusdinium</taxon>
    </lineage>
</organism>
<proteinExistence type="predicted"/>
<dbReference type="EMBL" id="CAXAMN010000314">
    <property type="protein sequence ID" value="CAK8987639.1"/>
    <property type="molecule type" value="Genomic_DNA"/>
</dbReference>
<reference evidence="1 2" key="1">
    <citation type="submission" date="2024-02" db="EMBL/GenBank/DDBJ databases">
        <authorList>
            <person name="Chen Y."/>
            <person name="Shah S."/>
            <person name="Dougan E. K."/>
            <person name="Thang M."/>
            <person name="Chan C."/>
        </authorList>
    </citation>
    <scope>NUCLEOTIDE SEQUENCE [LARGE SCALE GENOMIC DNA]</scope>
</reference>
<keyword evidence="2" id="KW-1185">Reference proteome</keyword>
<gene>
    <name evidence="1" type="ORF">CCMP2556_LOCUS947</name>
</gene>
<dbReference type="Proteomes" id="UP001642484">
    <property type="component" value="Unassembled WGS sequence"/>
</dbReference>
<name>A0ABP0HE71_9DINO</name>
<sequence length="108" mass="12098">MGRSKGLIYAESLGCSVSKGMILVSITSEYEDHTLYIVFQILHEPTASGWMKASETRHDCQHVALERMGLHFVAVQLNNGWCLAFLDQTNILAKERFGKAILLQGCRI</sequence>
<accession>A0ABP0HE71</accession>
<evidence type="ECO:0000313" key="2">
    <source>
        <dbReference type="Proteomes" id="UP001642484"/>
    </source>
</evidence>
<protein>
    <submittedName>
        <fullName evidence="1">Uncharacterized protein</fullName>
    </submittedName>
</protein>
<comment type="caution">
    <text evidence="1">The sequence shown here is derived from an EMBL/GenBank/DDBJ whole genome shotgun (WGS) entry which is preliminary data.</text>
</comment>
<evidence type="ECO:0000313" key="1">
    <source>
        <dbReference type="EMBL" id="CAK8987639.1"/>
    </source>
</evidence>